<organism evidence="11 12">
    <name type="scientific">Escovopsis weberi</name>
    <dbReference type="NCBI Taxonomy" id="150374"/>
    <lineage>
        <taxon>Eukaryota</taxon>
        <taxon>Fungi</taxon>
        <taxon>Dikarya</taxon>
        <taxon>Ascomycota</taxon>
        <taxon>Pezizomycotina</taxon>
        <taxon>Sordariomycetes</taxon>
        <taxon>Hypocreomycetidae</taxon>
        <taxon>Hypocreales</taxon>
        <taxon>Hypocreaceae</taxon>
        <taxon>Escovopsis</taxon>
    </lineage>
</organism>
<dbReference type="InterPro" id="IPR046530">
    <property type="entry name" value="BIM1-like_dom"/>
</dbReference>
<evidence type="ECO:0000256" key="5">
    <source>
        <dbReference type="ARBA" id="ARBA00023136"/>
    </source>
</evidence>
<keyword evidence="12" id="KW-1185">Reference proteome</keyword>
<keyword evidence="7" id="KW-0449">Lipoprotein</keyword>
<feature type="transmembrane region" description="Helical" evidence="8">
    <location>
        <begin position="216"/>
        <end position="235"/>
    </location>
</feature>
<dbReference type="CDD" id="cd21176">
    <property type="entry name" value="LPMO_auxiliary-like"/>
    <property type="match status" value="1"/>
</dbReference>
<reference evidence="11 12" key="1">
    <citation type="submission" date="2015-07" db="EMBL/GenBank/DDBJ databases">
        <title>The genome of the fungus Escovopsis weberi, a specialized disease agent of ant agriculture.</title>
        <authorList>
            <person name="de Man T.J."/>
            <person name="Stajich J.E."/>
            <person name="Kubicek C.P."/>
            <person name="Chenthamara K."/>
            <person name="Atanasova L."/>
            <person name="Druzhinina I.S."/>
            <person name="Birnbaum S."/>
            <person name="Barribeau S.M."/>
            <person name="Teiling C."/>
            <person name="Suen G."/>
            <person name="Currie C."/>
            <person name="Gerardo N.M."/>
        </authorList>
    </citation>
    <scope>NUCLEOTIDE SEQUENCE [LARGE SCALE GENOMIC DNA]</scope>
</reference>
<evidence type="ECO:0000256" key="7">
    <source>
        <dbReference type="ARBA" id="ARBA00023288"/>
    </source>
</evidence>
<evidence type="ECO:0000256" key="9">
    <source>
        <dbReference type="SAM" id="SignalP"/>
    </source>
</evidence>
<feature type="domain" description="Copper acquisition factor BIM1-like" evidence="10">
    <location>
        <begin position="16"/>
        <end position="182"/>
    </location>
</feature>
<evidence type="ECO:0000256" key="4">
    <source>
        <dbReference type="ARBA" id="ARBA00022729"/>
    </source>
</evidence>
<proteinExistence type="predicted"/>
<keyword evidence="5 8" id="KW-0472">Membrane</keyword>
<evidence type="ECO:0000313" key="11">
    <source>
        <dbReference type="EMBL" id="KOS19464.1"/>
    </source>
</evidence>
<evidence type="ECO:0000256" key="3">
    <source>
        <dbReference type="ARBA" id="ARBA00022622"/>
    </source>
</evidence>
<keyword evidence="2" id="KW-1003">Cell membrane</keyword>
<accession>A0A0M8N2V7</accession>
<evidence type="ECO:0000256" key="2">
    <source>
        <dbReference type="ARBA" id="ARBA00022475"/>
    </source>
</evidence>
<protein>
    <recommendedName>
        <fullName evidence="10">Copper acquisition factor BIM1-like domain-containing protein</fullName>
    </recommendedName>
</protein>
<name>A0A0M8N2V7_ESCWE</name>
<dbReference type="EMBL" id="LGSR01000020">
    <property type="protein sequence ID" value="KOS19464.1"/>
    <property type="molecule type" value="Genomic_DNA"/>
</dbReference>
<dbReference type="Proteomes" id="UP000053831">
    <property type="component" value="Unassembled WGS sequence"/>
</dbReference>
<dbReference type="OrthoDB" id="5329488at2759"/>
<dbReference type="Pfam" id="PF20238">
    <property type="entry name" value="BIM1-like_dom"/>
    <property type="match status" value="1"/>
</dbReference>
<comment type="subcellular location">
    <subcellularLocation>
        <location evidence="1">Cell membrane</location>
        <topology evidence="1">Lipid-anchor</topology>
        <topology evidence="1">GPI-anchor</topology>
    </subcellularLocation>
</comment>
<dbReference type="AlphaFoldDB" id="A0A0M8N2V7"/>
<evidence type="ECO:0000256" key="6">
    <source>
        <dbReference type="ARBA" id="ARBA00023180"/>
    </source>
</evidence>
<keyword evidence="4 9" id="KW-0732">Signal</keyword>
<evidence type="ECO:0000313" key="12">
    <source>
        <dbReference type="Proteomes" id="UP000053831"/>
    </source>
</evidence>
<gene>
    <name evidence="11" type="ORF">ESCO_000024</name>
</gene>
<evidence type="ECO:0000256" key="8">
    <source>
        <dbReference type="SAM" id="Phobius"/>
    </source>
</evidence>
<feature type="signal peptide" evidence="9">
    <location>
        <begin position="1"/>
        <end position="17"/>
    </location>
</feature>
<dbReference type="GO" id="GO:0005886">
    <property type="term" value="C:plasma membrane"/>
    <property type="evidence" value="ECO:0007669"/>
    <property type="project" value="UniProtKB-SubCell"/>
</dbReference>
<keyword evidence="8" id="KW-0812">Transmembrane</keyword>
<dbReference type="PANTHER" id="PTHR34992">
    <property type="entry name" value="HYPHAL ANASTAMOSIS-7 PROTEIN"/>
    <property type="match status" value="1"/>
</dbReference>
<dbReference type="GO" id="GO:0098552">
    <property type="term" value="C:side of membrane"/>
    <property type="evidence" value="ECO:0007669"/>
    <property type="project" value="UniProtKB-KW"/>
</dbReference>
<dbReference type="PANTHER" id="PTHR34992:SF10">
    <property type="entry name" value="COPPER ACQUISITION FACTOR BIM1-LIKE DOMAIN-CONTAINING PROTEIN"/>
    <property type="match status" value="1"/>
</dbReference>
<sequence>MWSPALINLALAALASAHIVLTYPGTRGNNLITNDSWPFGMQWDYPCGGLGTSRNRTYWPTTGGAISYQPGWESGHMMAMSQINLGYGTDGPDNGPKNMSNIMVKPFQILGPTNAAYPGTICLPQVPLPAGAQVKAGDLATIQVVELAQHGGALYACVDIIFVEPNDPRLPEVNETNCFNSSHIGFADVYTIVTKPPILNNPVIALSAAAKSTYRFFLGSMGWLPLLAGALWFTIGA</sequence>
<dbReference type="InterPro" id="IPR046936">
    <property type="entry name" value="BIM1-like"/>
</dbReference>
<evidence type="ECO:0000259" key="10">
    <source>
        <dbReference type="Pfam" id="PF20238"/>
    </source>
</evidence>
<keyword evidence="3" id="KW-0336">GPI-anchor</keyword>
<comment type="caution">
    <text evidence="11">The sequence shown here is derived from an EMBL/GenBank/DDBJ whole genome shotgun (WGS) entry which is preliminary data.</text>
</comment>
<evidence type="ECO:0000256" key="1">
    <source>
        <dbReference type="ARBA" id="ARBA00004609"/>
    </source>
</evidence>
<feature type="chain" id="PRO_5005819100" description="Copper acquisition factor BIM1-like domain-containing protein" evidence="9">
    <location>
        <begin position="18"/>
        <end position="237"/>
    </location>
</feature>
<keyword evidence="6" id="KW-0325">Glycoprotein</keyword>
<keyword evidence="8" id="KW-1133">Transmembrane helix</keyword>
<dbReference type="STRING" id="150374.A0A0M8N2V7"/>